<reference evidence="2 3" key="1">
    <citation type="submission" date="2016-11" db="EMBL/GenBank/DDBJ databases">
        <title>Whole genomes of Flavobacteriaceae.</title>
        <authorList>
            <person name="Stine C."/>
            <person name="Li C."/>
            <person name="Tadesse D."/>
        </authorList>
    </citation>
    <scope>NUCLEOTIDE SEQUENCE [LARGE SCALE GENOMIC DNA]</scope>
    <source>
        <strain evidence="2 3">DSM 18292</strain>
    </source>
</reference>
<sequence>MSFLKNLFGKKEAEPVTLSYAEFWDWFSKNEKEFFKTVSGRDNIERDFFAKIGPKLGEIQSGFYFVTGMFDTNTVELILTPDGVIKNIFAIEELVDAAPKLDGWKFTALKPATNSKDFGIEMEGLKFNFDNLSFFPVTSADFPDKIDLTVVYDYFTEENRRVITNAIYIFLDNFLGELDSVTIIDFLTVTGKDDIREELIPIEKLKDYLIWREKEFVEKYEGLRHSTENDSYAALEATLHDGSPLIAIINTDVLGWDKKASHPWIVTVDIPFDGGNNGMPDNATYELLNQIEDELIAELKDADGYLNIGRQTAESKREIYFACKEFRKPPKVLNEIIKKHNTAIKISYDIYKDKYWQSFTHFEPR</sequence>
<protein>
    <submittedName>
        <fullName evidence="2">DUF695 domain-containing protein</fullName>
    </submittedName>
</protein>
<accession>A0A226HJP6</accession>
<dbReference type="InterPro" id="IPR016097">
    <property type="entry name" value="DUF695"/>
</dbReference>
<dbReference type="AlphaFoldDB" id="A0A226HJP6"/>
<gene>
    <name evidence="2" type="ORF">B0A66_06350</name>
</gene>
<proteinExistence type="predicted"/>
<dbReference type="RefSeq" id="WP_089049007.1">
    <property type="nucleotide sequence ID" value="NZ_FXTV01000006.1"/>
</dbReference>
<dbReference type="Proteomes" id="UP000198345">
    <property type="component" value="Unassembled WGS sequence"/>
</dbReference>
<comment type="caution">
    <text evidence="2">The sequence shown here is derived from an EMBL/GenBank/DDBJ whole genome shotgun (WGS) entry which is preliminary data.</text>
</comment>
<feature type="domain" description="DUF695" evidence="1">
    <location>
        <begin position="257"/>
        <end position="362"/>
    </location>
</feature>
<name>A0A226HJP6_9FLAO</name>
<dbReference type="OrthoDB" id="9151249at2"/>
<evidence type="ECO:0000259" key="1">
    <source>
        <dbReference type="Pfam" id="PF05117"/>
    </source>
</evidence>
<evidence type="ECO:0000313" key="2">
    <source>
        <dbReference type="EMBL" id="OXA93861.1"/>
    </source>
</evidence>
<keyword evidence="3" id="KW-1185">Reference proteome</keyword>
<evidence type="ECO:0000313" key="3">
    <source>
        <dbReference type="Proteomes" id="UP000198345"/>
    </source>
</evidence>
<dbReference type="EMBL" id="MUGW01000012">
    <property type="protein sequence ID" value="OXA93861.1"/>
    <property type="molecule type" value="Genomic_DNA"/>
</dbReference>
<organism evidence="2 3">
    <name type="scientific">Flavobacterium hercynium</name>
    <dbReference type="NCBI Taxonomy" id="387094"/>
    <lineage>
        <taxon>Bacteria</taxon>
        <taxon>Pseudomonadati</taxon>
        <taxon>Bacteroidota</taxon>
        <taxon>Flavobacteriia</taxon>
        <taxon>Flavobacteriales</taxon>
        <taxon>Flavobacteriaceae</taxon>
        <taxon>Flavobacterium</taxon>
    </lineage>
</organism>
<dbReference type="Pfam" id="PF05117">
    <property type="entry name" value="DUF695"/>
    <property type="match status" value="1"/>
</dbReference>